<dbReference type="Proteomes" id="UP000178367">
    <property type="component" value="Unassembled WGS sequence"/>
</dbReference>
<dbReference type="EMBL" id="MFGB01000002">
    <property type="protein sequence ID" value="OGF28177.1"/>
    <property type="molecule type" value="Genomic_DNA"/>
</dbReference>
<dbReference type="STRING" id="1797994.A2227_06805"/>
<comment type="caution">
    <text evidence="1">The sequence shown here is derived from an EMBL/GenBank/DDBJ whole genome shotgun (WGS) entry which is preliminary data.</text>
</comment>
<evidence type="ECO:0000313" key="1">
    <source>
        <dbReference type="EMBL" id="OGF28177.1"/>
    </source>
</evidence>
<proteinExistence type="predicted"/>
<organism evidence="1 2">
    <name type="scientific">Candidatus Falkowbacteria bacterium RIFOXYA2_FULL_47_19</name>
    <dbReference type="NCBI Taxonomy" id="1797994"/>
    <lineage>
        <taxon>Bacteria</taxon>
        <taxon>Candidatus Falkowiibacteriota</taxon>
    </lineage>
</organism>
<reference evidence="1 2" key="1">
    <citation type="journal article" date="2016" name="Nat. Commun.">
        <title>Thousands of microbial genomes shed light on interconnected biogeochemical processes in an aquifer system.</title>
        <authorList>
            <person name="Anantharaman K."/>
            <person name="Brown C.T."/>
            <person name="Hug L.A."/>
            <person name="Sharon I."/>
            <person name="Castelle C.J."/>
            <person name="Probst A.J."/>
            <person name="Thomas B.C."/>
            <person name="Singh A."/>
            <person name="Wilkins M.J."/>
            <person name="Karaoz U."/>
            <person name="Brodie E.L."/>
            <person name="Williams K.H."/>
            <person name="Hubbard S.S."/>
            <person name="Banfield J.F."/>
        </authorList>
    </citation>
    <scope>NUCLEOTIDE SEQUENCE [LARGE SCALE GENOMIC DNA]</scope>
</reference>
<name>A0A1F5SN88_9BACT</name>
<evidence type="ECO:0000313" key="2">
    <source>
        <dbReference type="Proteomes" id="UP000178367"/>
    </source>
</evidence>
<gene>
    <name evidence="1" type="ORF">A2227_06805</name>
</gene>
<dbReference type="AlphaFoldDB" id="A0A1F5SN88"/>
<sequence length="105" mass="12297">MKLIIYKQDLPEPLERFMRHAGYAPHLDSFVRRLTRLEYPRFHVYLKEEKDRVIINLHLDQKKPSYGGGTHAHSGEYDGELVRGEIGRLKELLIELLDAQSVLDI</sequence>
<accession>A0A1F5SN88</accession>
<protein>
    <submittedName>
        <fullName evidence="1">Uncharacterized protein</fullName>
    </submittedName>
</protein>